<keyword evidence="4" id="KW-0812">Transmembrane</keyword>
<evidence type="ECO:0000256" key="2">
    <source>
        <dbReference type="ARBA" id="ARBA00022679"/>
    </source>
</evidence>
<dbReference type="CDD" id="cd04647">
    <property type="entry name" value="LbH_MAT_like"/>
    <property type="match status" value="1"/>
</dbReference>
<proteinExistence type="inferred from homology"/>
<evidence type="ECO:0000256" key="1">
    <source>
        <dbReference type="ARBA" id="ARBA00007274"/>
    </source>
</evidence>
<keyword evidence="4" id="KW-1133">Transmembrane helix</keyword>
<organism evidence="5 6">
    <name type="scientific">Candidatus Roizmanbacteria bacterium CG_4_10_14_0_8_um_filter_33_9</name>
    <dbReference type="NCBI Taxonomy" id="1974826"/>
    <lineage>
        <taxon>Bacteria</taxon>
        <taxon>Candidatus Roizmaniibacteriota</taxon>
    </lineage>
</organism>
<protein>
    <submittedName>
        <fullName evidence="5">Acyltransferase</fullName>
    </submittedName>
</protein>
<evidence type="ECO:0000256" key="4">
    <source>
        <dbReference type="SAM" id="Phobius"/>
    </source>
</evidence>
<dbReference type="PANTHER" id="PTHR23416:SF23">
    <property type="entry name" value="ACETYLTRANSFERASE C18B11.09C-RELATED"/>
    <property type="match status" value="1"/>
</dbReference>
<keyword evidence="3" id="KW-0677">Repeat</keyword>
<comment type="caution">
    <text evidence="5">The sequence shown here is derived from an EMBL/GenBank/DDBJ whole genome shotgun (WGS) entry which is preliminary data.</text>
</comment>
<dbReference type="GO" id="GO:0008374">
    <property type="term" value="F:O-acyltransferase activity"/>
    <property type="evidence" value="ECO:0007669"/>
    <property type="project" value="TreeGrafter"/>
</dbReference>
<dbReference type="PANTHER" id="PTHR23416">
    <property type="entry name" value="SIALIC ACID SYNTHASE-RELATED"/>
    <property type="match status" value="1"/>
</dbReference>
<feature type="transmembrane region" description="Helical" evidence="4">
    <location>
        <begin position="29"/>
        <end position="46"/>
    </location>
</feature>
<dbReference type="Pfam" id="PF00132">
    <property type="entry name" value="Hexapep"/>
    <property type="match status" value="1"/>
</dbReference>
<evidence type="ECO:0000256" key="3">
    <source>
        <dbReference type="ARBA" id="ARBA00022737"/>
    </source>
</evidence>
<dbReference type="SUPFAM" id="SSF51161">
    <property type="entry name" value="Trimeric LpxA-like enzymes"/>
    <property type="match status" value="1"/>
</dbReference>
<accession>A0A2M7QKY6</accession>
<dbReference type="Gene3D" id="2.160.10.10">
    <property type="entry name" value="Hexapeptide repeat proteins"/>
    <property type="match status" value="1"/>
</dbReference>
<evidence type="ECO:0000313" key="6">
    <source>
        <dbReference type="Proteomes" id="UP000229401"/>
    </source>
</evidence>
<evidence type="ECO:0000313" key="5">
    <source>
        <dbReference type="EMBL" id="PIY72520.1"/>
    </source>
</evidence>
<dbReference type="PROSITE" id="PS00101">
    <property type="entry name" value="HEXAPEP_TRANSFERASES"/>
    <property type="match status" value="1"/>
</dbReference>
<reference evidence="6" key="1">
    <citation type="submission" date="2017-09" db="EMBL/GenBank/DDBJ databases">
        <title>Depth-based differentiation of microbial function through sediment-hosted aquifers and enrichment of novel symbionts in the deep terrestrial subsurface.</title>
        <authorList>
            <person name="Probst A.J."/>
            <person name="Ladd B."/>
            <person name="Jarett J.K."/>
            <person name="Geller-Mcgrath D.E."/>
            <person name="Sieber C.M.K."/>
            <person name="Emerson J.B."/>
            <person name="Anantharaman K."/>
            <person name="Thomas B.C."/>
            <person name="Malmstrom R."/>
            <person name="Stieglmeier M."/>
            <person name="Klingl A."/>
            <person name="Woyke T."/>
            <person name="Ryan C.M."/>
            <person name="Banfield J.F."/>
        </authorList>
    </citation>
    <scope>NUCLEOTIDE SEQUENCE [LARGE SCALE GENOMIC DNA]</scope>
</reference>
<keyword evidence="5" id="KW-0012">Acyltransferase</keyword>
<keyword evidence="2 5" id="KW-0808">Transferase</keyword>
<dbReference type="InterPro" id="IPR001451">
    <property type="entry name" value="Hexapep"/>
</dbReference>
<sequence length="201" mass="22329">MLLHINDKYGQPLSFQTVIFKMNCRIKTILLELCVYFLHLIGYVPVHHIRRFFYRIAGMKIGKGSSLHMGIRMYNPNNITIGEDSIIGENCVLDGRNILSIGNHVDIASEVMIYNSEHDIKNSLFNPTVGKVIIEDFVFIGPRAIILSGVTIGKGAVIAAGAVITKNIPSLLIVGGVPAHEIGRREVKNLGYKLGRASWFR</sequence>
<name>A0A2M7QKY6_9BACT</name>
<dbReference type="Proteomes" id="UP000229401">
    <property type="component" value="Unassembled WGS sequence"/>
</dbReference>
<gene>
    <name evidence="5" type="ORF">COY87_00545</name>
</gene>
<keyword evidence="4" id="KW-0472">Membrane</keyword>
<dbReference type="InterPro" id="IPR011004">
    <property type="entry name" value="Trimer_LpxA-like_sf"/>
</dbReference>
<dbReference type="InterPro" id="IPR018357">
    <property type="entry name" value="Hexapep_transf_CS"/>
</dbReference>
<comment type="similarity">
    <text evidence="1">Belongs to the transferase hexapeptide repeat family.</text>
</comment>
<dbReference type="InterPro" id="IPR051159">
    <property type="entry name" value="Hexapeptide_acetyltransf"/>
</dbReference>
<dbReference type="AlphaFoldDB" id="A0A2M7QKY6"/>
<dbReference type="EMBL" id="PFLI01000020">
    <property type="protein sequence ID" value="PIY72520.1"/>
    <property type="molecule type" value="Genomic_DNA"/>
</dbReference>
<dbReference type="GO" id="GO:0005829">
    <property type="term" value="C:cytosol"/>
    <property type="evidence" value="ECO:0007669"/>
    <property type="project" value="TreeGrafter"/>
</dbReference>